<proteinExistence type="predicted"/>
<protein>
    <recommendedName>
        <fullName evidence="1">L-fucose isomerase C-terminal domain-containing protein</fullName>
    </recommendedName>
</protein>
<comment type="caution">
    <text evidence="2">The sequence shown here is derived from an EMBL/GenBank/DDBJ whole genome shotgun (WGS) entry which is preliminary data.</text>
</comment>
<dbReference type="GO" id="GO:0008736">
    <property type="term" value="F:L-fucose isomerase activity"/>
    <property type="evidence" value="ECO:0007669"/>
    <property type="project" value="InterPro"/>
</dbReference>
<evidence type="ECO:0000313" key="2">
    <source>
        <dbReference type="EMBL" id="GAG49671.1"/>
    </source>
</evidence>
<dbReference type="GO" id="GO:0005737">
    <property type="term" value="C:cytoplasm"/>
    <property type="evidence" value="ECO:0007669"/>
    <property type="project" value="InterPro"/>
</dbReference>
<gene>
    <name evidence="2" type="ORF">S01H1_77229</name>
</gene>
<accession>X0ZNA3</accession>
<dbReference type="AlphaFoldDB" id="X0ZNA3"/>
<dbReference type="Pfam" id="PF02952">
    <property type="entry name" value="Fucose_iso_C"/>
    <property type="match status" value="1"/>
</dbReference>
<dbReference type="InterPro" id="IPR015888">
    <property type="entry name" value="Fuc_isomerase_C"/>
</dbReference>
<name>X0ZNA3_9ZZZZ</name>
<feature type="domain" description="L-fucose isomerase C-terminal" evidence="1">
    <location>
        <begin position="4"/>
        <end position="129"/>
    </location>
</feature>
<dbReference type="PANTHER" id="PTHR36120">
    <property type="entry name" value="FUCOSE ISOMERASE"/>
    <property type="match status" value="1"/>
</dbReference>
<dbReference type="GO" id="GO:0006004">
    <property type="term" value="P:fucose metabolic process"/>
    <property type="evidence" value="ECO:0007669"/>
    <property type="project" value="InterPro"/>
</dbReference>
<dbReference type="EMBL" id="BARS01051894">
    <property type="protein sequence ID" value="GAG49671.1"/>
    <property type="molecule type" value="Genomic_DNA"/>
</dbReference>
<feature type="non-terminal residue" evidence="2">
    <location>
        <position position="1"/>
    </location>
</feature>
<organism evidence="2">
    <name type="scientific">marine sediment metagenome</name>
    <dbReference type="NCBI Taxonomy" id="412755"/>
    <lineage>
        <taxon>unclassified sequences</taxon>
        <taxon>metagenomes</taxon>
        <taxon>ecological metagenomes</taxon>
    </lineage>
</organism>
<reference evidence="2" key="1">
    <citation type="journal article" date="2014" name="Front. Microbiol.">
        <title>High frequency of phylogenetically diverse reductive dehalogenase-homologous genes in deep subseafloor sedimentary metagenomes.</title>
        <authorList>
            <person name="Kawai M."/>
            <person name="Futagami T."/>
            <person name="Toyoda A."/>
            <person name="Takaki Y."/>
            <person name="Nishi S."/>
            <person name="Hori S."/>
            <person name="Arai W."/>
            <person name="Tsubouchi T."/>
            <person name="Morono Y."/>
            <person name="Uchiyama I."/>
            <person name="Ito T."/>
            <person name="Fujiyama A."/>
            <person name="Inagaki F."/>
            <person name="Takami H."/>
        </authorList>
    </citation>
    <scope>NUCLEOTIDE SEQUENCE</scope>
    <source>
        <strain evidence="2">Expedition CK06-06</strain>
    </source>
</reference>
<evidence type="ECO:0000259" key="1">
    <source>
        <dbReference type="Pfam" id="PF02952"/>
    </source>
</evidence>
<dbReference type="PANTHER" id="PTHR36120:SF1">
    <property type="entry name" value="L-FUCOSE ISOMERASE C-TERMINAL DOMAIN-CONTAINING PROTEIN"/>
    <property type="match status" value="1"/>
</dbReference>
<sequence>KCVLFHCSNLPKAMFSDVKMGVQDIIGANVGVENTWGTCCGSIETGPFTFCRISTDDLLGEVRGYLGEGEVTDDPLDTFGGTGVAYIDDLQGLLQYICANGFEHHVAMTRGEVGAAVAEALSNYMGWLIYAHNV</sequence>